<dbReference type="RefSeq" id="WP_017377426.1">
    <property type="nucleotide sequence ID" value="NZ_CP012508.1"/>
</dbReference>
<dbReference type="PANTHER" id="PTHR21600">
    <property type="entry name" value="MITOCHONDRIAL RNA PSEUDOURIDINE SYNTHASE"/>
    <property type="match status" value="1"/>
</dbReference>
<evidence type="ECO:0000256" key="7">
    <source>
        <dbReference type="ARBA" id="ARBA00037305"/>
    </source>
</evidence>
<comment type="catalytic activity">
    <reaction evidence="5">
        <text>uridine(32) in tRNA = pseudouridine(32) in tRNA</text>
        <dbReference type="Rhea" id="RHEA:42544"/>
        <dbReference type="Rhea" id="RHEA-COMP:10107"/>
        <dbReference type="Rhea" id="RHEA-COMP:10108"/>
        <dbReference type="ChEBI" id="CHEBI:65314"/>
        <dbReference type="ChEBI" id="CHEBI:65315"/>
        <dbReference type="EC" id="5.4.99.28"/>
    </reaction>
</comment>
<dbReference type="CDD" id="cd02869">
    <property type="entry name" value="PseudoU_synth_RluA_like"/>
    <property type="match status" value="1"/>
</dbReference>
<reference evidence="9 10" key="1">
    <citation type="journal article" date="2014" name="Genome Announc.">
        <title>Comparative Genome Analysis of Two Isolates of the Fish Pathogen Piscirickettsia salmonis from Different Hosts Reveals Major Differences in Virulence-Associated Secretion Systems.</title>
        <authorList>
            <person name="Bohle H."/>
            <person name="Henriquez P."/>
            <person name="Grothusen H."/>
            <person name="Navas E."/>
            <person name="Sandoval A."/>
            <person name="Bustamante F."/>
            <person name="Bustos P."/>
            <person name="Mancilla M."/>
        </authorList>
    </citation>
    <scope>NUCLEOTIDE SEQUENCE [LARGE SCALE GENOMIC DNA]</scope>
    <source>
        <strain evidence="10">B1-32597</strain>
    </source>
</reference>
<dbReference type="PANTHER" id="PTHR21600:SF91">
    <property type="entry name" value="DUAL-SPECIFICITY RNA PSEUDOURIDINE SYNTHASE RLUA"/>
    <property type="match status" value="1"/>
</dbReference>
<dbReference type="InterPro" id="IPR006225">
    <property type="entry name" value="PsdUridine_synth_RluC/D"/>
</dbReference>
<comment type="function">
    <text evidence="7">Dual specificity enzyme that catalyzes the synthesis of pseudouridine from uracil-746 in 23S ribosomal RNA and from uracil-32 in the anticodon stem and loop of transfer RNAs.</text>
</comment>
<dbReference type="Proteomes" id="UP000029558">
    <property type="component" value="Chromosome"/>
</dbReference>
<organism evidence="9 10">
    <name type="scientific">Piscirickettsia salmonis</name>
    <dbReference type="NCBI Taxonomy" id="1238"/>
    <lineage>
        <taxon>Bacteria</taxon>
        <taxon>Pseudomonadati</taxon>
        <taxon>Pseudomonadota</taxon>
        <taxon>Gammaproteobacteria</taxon>
        <taxon>Thiotrichales</taxon>
        <taxon>Piscirickettsiaceae</taxon>
        <taxon>Piscirickettsia</taxon>
    </lineage>
</organism>
<dbReference type="GO" id="GO:0160151">
    <property type="term" value="F:tRNA pseudouridine(32) synthase activity"/>
    <property type="evidence" value="ECO:0007669"/>
    <property type="project" value="UniProtKB-EC"/>
</dbReference>
<dbReference type="InterPro" id="IPR006145">
    <property type="entry name" value="PsdUridine_synth_RsuA/RluA"/>
</dbReference>
<comment type="catalytic activity">
    <reaction evidence="8">
        <text>a uridine in RNA = a pseudouridine in RNA</text>
        <dbReference type="Rhea" id="RHEA:48348"/>
        <dbReference type="Rhea" id="RHEA-COMP:12068"/>
        <dbReference type="Rhea" id="RHEA-COMP:12069"/>
        <dbReference type="ChEBI" id="CHEBI:65314"/>
        <dbReference type="ChEBI" id="CHEBI:65315"/>
    </reaction>
</comment>
<dbReference type="SUPFAM" id="SSF55120">
    <property type="entry name" value="Pseudouridine synthase"/>
    <property type="match status" value="1"/>
</dbReference>
<dbReference type="InterPro" id="IPR050188">
    <property type="entry name" value="RluA_PseudoU_synthase"/>
</dbReference>
<dbReference type="GO" id="GO:0003723">
    <property type="term" value="F:RNA binding"/>
    <property type="evidence" value="ECO:0007669"/>
    <property type="project" value="InterPro"/>
</dbReference>
<comment type="function">
    <text evidence="8">Responsible for synthesis of pseudouridine from uracil.</text>
</comment>
<dbReference type="OrthoDB" id="9807829at2"/>
<sequence>MSEFLKILYRDDEIIVVDKPSGLLSVPGVLAERWDSMATRVQSVLPGARVVHRLDCDTSGVMVMALTAASHREMNRQFREREVAKCYLALAYGQIEQDVGTVELPLIKDWPNRPKQKVCFEQGKEAITHWQVLARQQDYTYVQLMPVTGRSHQLRMHMKEIGHPLLGDRFYAPEPALSMAKRLQLHAHRLSFKHPLRGLAMEFVAPTSLAFST</sequence>
<dbReference type="GO" id="GO:0160142">
    <property type="term" value="F:23S rRNA pseudouridine(746) synthase activity"/>
    <property type="evidence" value="ECO:0007669"/>
    <property type="project" value="UniProtKB-EC"/>
</dbReference>
<evidence type="ECO:0000256" key="8">
    <source>
        <dbReference type="RuleBase" id="RU362028"/>
    </source>
</evidence>
<evidence type="ECO:0000313" key="10">
    <source>
        <dbReference type="Proteomes" id="UP000029558"/>
    </source>
</evidence>
<dbReference type="EC" id="5.4.99.-" evidence="8"/>
<evidence type="ECO:0000256" key="2">
    <source>
        <dbReference type="ARBA" id="ARBA00022552"/>
    </source>
</evidence>
<evidence type="ECO:0000256" key="6">
    <source>
        <dbReference type="ARBA" id="ARBA00036916"/>
    </source>
</evidence>
<evidence type="ECO:0000313" key="9">
    <source>
        <dbReference type="EMBL" id="ALB22330.1"/>
    </source>
</evidence>
<dbReference type="FunFam" id="3.30.2350.10:FF:000005">
    <property type="entry name" value="Pseudouridine synthase"/>
    <property type="match status" value="1"/>
</dbReference>
<name>A0A1L6TAS9_PISSA</name>
<evidence type="ECO:0000256" key="3">
    <source>
        <dbReference type="ARBA" id="ARBA00022694"/>
    </source>
</evidence>
<dbReference type="PROSITE" id="PS01129">
    <property type="entry name" value="PSI_RLU"/>
    <property type="match status" value="1"/>
</dbReference>
<keyword evidence="3" id="KW-0819">tRNA processing</keyword>
<dbReference type="Gene3D" id="3.30.2350.10">
    <property type="entry name" value="Pseudouridine synthase"/>
    <property type="match status" value="1"/>
</dbReference>
<dbReference type="Pfam" id="PF00849">
    <property type="entry name" value="PseudoU_synth_2"/>
    <property type="match status" value="1"/>
</dbReference>
<accession>A0A1L6TAS9</accession>
<keyword evidence="2" id="KW-0698">rRNA processing</keyword>
<dbReference type="AlphaFoldDB" id="A0A1L6TAS9"/>
<evidence type="ECO:0000256" key="5">
    <source>
        <dbReference type="ARBA" id="ARBA00036184"/>
    </source>
</evidence>
<protein>
    <recommendedName>
        <fullName evidence="8">Pseudouridine synthase</fullName>
        <ecNumber evidence="8">5.4.99.-</ecNumber>
    </recommendedName>
</protein>
<comment type="catalytic activity">
    <reaction evidence="6">
        <text>uridine(746) in 23S rRNA = pseudouridine(746) in 23S rRNA</text>
        <dbReference type="Rhea" id="RHEA:42548"/>
        <dbReference type="Rhea" id="RHEA-COMP:10109"/>
        <dbReference type="Rhea" id="RHEA-COMP:10110"/>
        <dbReference type="ChEBI" id="CHEBI:65314"/>
        <dbReference type="ChEBI" id="CHEBI:65315"/>
        <dbReference type="EC" id="5.4.99.29"/>
    </reaction>
</comment>
<dbReference type="InterPro" id="IPR006224">
    <property type="entry name" value="PsdUridine_synth_RluA-like_CS"/>
</dbReference>
<dbReference type="InterPro" id="IPR020103">
    <property type="entry name" value="PsdUridine_synth_cat_dom_sf"/>
</dbReference>
<evidence type="ECO:0000256" key="1">
    <source>
        <dbReference type="ARBA" id="ARBA00010876"/>
    </source>
</evidence>
<evidence type="ECO:0000256" key="4">
    <source>
        <dbReference type="ARBA" id="ARBA00023235"/>
    </source>
</evidence>
<dbReference type="GO" id="GO:0008033">
    <property type="term" value="P:tRNA processing"/>
    <property type="evidence" value="ECO:0007669"/>
    <property type="project" value="UniProtKB-KW"/>
</dbReference>
<keyword evidence="4 8" id="KW-0413">Isomerase</keyword>
<comment type="similarity">
    <text evidence="1 8">Belongs to the pseudouridine synthase RluA family.</text>
</comment>
<dbReference type="GO" id="GO:0000455">
    <property type="term" value="P:enzyme-directed rRNA pseudouridine synthesis"/>
    <property type="evidence" value="ECO:0007669"/>
    <property type="project" value="TreeGrafter"/>
</dbReference>
<gene>
    <name evidence="9" type="primary">rluA</name>
    <name evidence="9" type="ORF">KU39_1147</name>
</gene>
<proteinExistence type="inferred from homology"/>
<dbReference type="NCBIfam" id="TIGR00005">
    <property type="entry name" value="rluA_subfam"/>
    <property type="match status" value="1"/>
</dbReference>
<dbReference type="EMBL" id="CP012508">
    <property type="protein sequence ID" value="ALB22330.1"/>
    <property type="molecule type" value="Genomic_DNA"/>
</dbReference>